<accession>A0ACB0XNN6</accession>
<sequence length="531" mass="61424">MRLLVGRILKYSLVGLTTGTSIYYLHKNDYSFSHIGIVRFARVGVASQTMIDYKWSLWSLEVDSPIYDEKIQKCHQRGADRLLALARRNGGVFIKVGQHIASLQYLLPEPYTKTLSVLHSNAPESSFEEIKSVFERSTSRNLNDVFDEFNSQPCGAASLAQVHKARLKSTGEYVAVKLQHPHVRARSIVDILFVGIAAFVFPNLRLNWLVNEMKRNLPIELDFVYEAANADRVRQMFAHLPFLKIPKIYYELSNDMVLTMEFCEGGKINDLEYFKANRIDRHKVCKMLGRIYSEMIFKHGYVHSDPHPGNIFVRLTPVGNEEIILLDHGLYVVSFLVILKAFRKIYVEREKKILNETFTLPDDLRIDYAHLWLAILKADKNKIQKISERMNVGSQYGLLACVVSMRSWDAVSKGIIKTKRNEHEIRRVQNFAASLIPQISLLLDSLPRQMLLLLKTNDLLRSIALRLKAEHNLDSFTEMSKHCVQAVYFHSIANSHFALERFRLRLKMYTLLVGIRLYEIYLFIYCLFLKT</sequence>
<organism evidence="1 2">
    <name type="scientific">Meloidogyne enterolobii</name>
    <name type="common">Root-knot nematode worm</name>
    <name type="synonym">Meloidogyne mayaguensis</name>
    <dbReference type="NCBI Taxonomy" id="390850"/>
    <lineage>
        <taxon>Eukaryota</taxon>
        <taxon>Metazoa</taxon>
        <taxon>Ecdysozoa</taxon>
        <taxon>Nematoda</taxon>
        <taxon>Chromadorea</taxon>
        <taxon>Rhabditida</taxon>
        <taxon>Tylenchina</taxon>
        <taxon>Tylenchomorpha</taxon>
        <taxon>Tylenchoidea</taxon>
        <taxon>Meloidogynidae</taxon>
        <taxon>Meloidogyninae</taxon>
        <taxon>Meloidogyne</taxon>
    </lineage>
</organism>
<comment type="caution">
    <text evidence="1">The sequence shown here is derived from an EMBL/GenBank/DDBJ whole genome shotgun (WGS) entry which is preliminary data.</text>
</comment>
<name>A0ACB0XNN6_MELEN</name>
<evidence type="ECO:0000313" key="1">
    <source>
        <dbReference type="EMBL" id="CAK5010164.1"/>
    </source>
</evidence>
<dbReference type="EMBL" id="CAVMJV010000001">
    <property type="protein sequence ID" value="CAK5010164.1"/>
    <property type="molecule type" value="Genomic_DNA"/>
</dbReference>
<reference evidence="1" key="1">
    <citation type="submission" date="2023-11" db="EMBL/GenBank/DDBJ databases">
        <authorList>
            <person name="Poullet M."/>
        </authorList>
    </citation>
    <scope>NUCLEOTIDE SEQUENCE</scope>
    <source>
        <strain evidence="1">E1834</strain>
    </source>
</reference>
<evidence type="ECO:0000313" key="2">
    <source>
        <dbReference type="Proteomes" id="UP001497535"/>
    </source>
</evidence>
<gene>
    <name evidence="1" type="ORF">MENTE1834_LOCUS1545</name>
</gene>
<proteinExistence type="predicted"/>
<protein>
    <submittedName>
        <fullName evidence="1">Uncharacterized protein</fullName>
    </submittedName>
</protein>
<keyword evidence="2" id="KW-1185">Reference proteome</keyword>
<dbReference type="Proteomes" id="UP001497535">
    <property type="component" value="Unassembled WGS sequence"/>
</dbReference>